<dbReference type="Proteomes" id="UP000327013">
    <property type="component" value="Chromosome 8"/>
</dbReference>
<reference evidence="1 2" key="1">
    <citation type="submission" date="2019-06" db="EMBL/GenBank/DDBJ databases">
        <title>A chromosomal-level reference genome of Carpinus fangiana (Coryloideae, Betulaceae).</title>
        <authorList>
            <person name="Yang X."/>
            <person name="Wang Z."/>
            <person name="Zhang L."/>
            <person name="Hao G."/>
            <person name="Liu J."/>
            <person name="Yang Y."/>
        </authorList>
    </citation>
    <scope>NUCLEOTIDE SEQUENCE [LARGE SCALE GENOMIC DNA]</scope>
    <source>
        <strain evidence="1">Cfa_2016G</strain>
        <tissue evidence="1">Leaf</tissue>
    </source>
</reference>
<protein>
    <submittedName>
        <fullName evidence="1">Uncharacterized protein</fullName>
    </submittedName>
</protein>
<dbReference type="AlphaFoldDB" id="A0A5N6RS02"/>
<evidence type="ECO:0000313" key="2">
    <source>
        <dbReference type="Proteomes" id="UP000327013"/>
    </source>
</evidence>
<name>A0A5N6RS02_9ROSI</name>
<gene>
    <name evidence="1" type="ORF">FH972_019561</name>
</gene>
<evidence type="ECO:0000313" key="1">
    <source>
        <dbReference type="EMBL" id="KAE8124697.1"/>
    </source>
</evidence>
<proteinExistence type="predicted"/>
<sequence>MVPLALTTTYSQTIHGRRRYLKKLRDGVNLQQFLIFPGAHPLLEETALEEEEADWPPSTVEGPPPPVTILGRQRYLKQLRDGVKLQQFLIFPGGWLVMINDSSTTNVLIYNLLPTPIAHPLLEEKAIEEEADQPPLVGEGPPTPVGSLFYKEYNLSSKQLEKGTIRSHMMNSKGTKYGVLGSYDTLFVDDPWKMKIFEAILRWAQLATLFNFSWRLVVIHDSSTTNVGSDT</sequence>
<accession>A0A5N6RS02</accession>
<keyword evidence="2" id="KW-1185">Reference proteome</keyword>
<organism evidence="1 2">
    <name type="scientific">Carpinus fangiana</name>
    <dbReference type="NCBI Taxonomy" id="176857"/>
    <lineage>
        <taxon>Eukaryota</taxon>
        <taxon>Viridiplantae</taxon>
        <taxon>Streptophyta</taxon>
        <taxon>Embryophyta</taxon>
        <taxon>Tracheophyta</taxon>
        <taxon>Spermatophyta</taxon>
        <taxon>Magnoliopsida</taxon>
        <taxon>eudicotyledons</taxon>
        <taxon>Gunneridae</taxon>
        <taxon>Pentapetalae</taxon>
        <taxon>rosids</taxon>
        <taxon>fabids</taxon>
        <taxon>Fagales</taxon>
        <taxon>Betulaceae</taxon>
        <taxon>Carpinus</taxon>
    </lineage>
</organism>
<dbReference type="EMBL" id="CM017328">
    <property type="protein sequence ID" value="KAE8124697.1"/>
    <property type="molecule type" value="Genomic_DNA"/>
</dbReference>